<name>A0A268FEE9_NIACI</name>
<sequence>MKKDEWLYRLYHYSSYFNYIIWLFEMNMLFLLMNLPFAVLIFILDIRLGTLPILYLSSVTLVPSTYAVIRTLKDVTTEPKVMKNFFIHLKIGYKRLLKLSLILLFFLWIMVGNIFITAQLPRLQVLFWLNILFLLVLITFTINFLIVMANWKQTIKETAILTIKLAIVKSIRSNLNFLILIGTFILLKLFPIYLLMFGASVAILLCMINFKPVIDFVNREIEEAA</sequence>
<gene>
    <name evidence="1" type="ORF">CHH57_08330</name>
</gene>
<accession>A0A268FEE9</accession>
<dbReference type="Proteomes" id="UP000216961">
    <property type="component" value="Unassembled WGS sequence"/>
</dbReference>
<organism evidence="1 2">
    <name type="scientific">Niallia circulans</name>
    <name type="common">Bacillus circulans</name>
    <dbReference type="NCBI Taxonomy" id="1397"/>
    <lineage>
        <taxon>Bacteria</taxon>
        <taxon>Bacillati</taxon>
        <taxon>Bacillota</taxon>
        <taxon>Bacilli</taxon>
        <taxon>Bacillales</taxon>
        <taxon>Bacillaceae</taxon>
        <taxon>Niallia</taxon>
    </lineage>
</organism>
<evidence type="ECO:0000313" key="2">
    <source>
        <dbReference type="Proteomes" id="UP000216961"/>
    </source>
</evidence>
<reference evidence="1 2" key="1">
    <citation type="submission" date="2017-07" db="EMBL/GenBank/DDBJ databases">
        <title>Isolation and whole genome analysis of endospore-forming bacteria from heroin.</title>
        <authorList>
            <person name="Kalinowski J."/>
            <person name="Ahrens B."/>
            <person name="Al-Dilaimi A."/>
            <person name="Winkler A."/>
            <person name="Wibberg D."/>
            <person name="Schleenbecker U."/>
            <person name="Ruckert C."/>
            <person name="Wolfel R."/>
            <person name="Grass G."/>
        </authorList>
    </citation>
    <scope>NUCLEOTIDE SEQUENCE [LARGE SCALE GENOMIC DNA]</scope>
    <source>
        <strain evidence="1 2">7521-2</strain>
    </source>
</reference>
<proteinExistence type="predicted"/>
<dbReference type="AlphaFoldDB" id="A0A268FEE9"/>
<dbReference type="EMBL" id="NPBQ01000050">
    <property type="protein sequence ID" value="PAD83745.1"/>
    <property type="molecule type" value="Genomic_DNA"/>
</dbReference>
<dbReference type="KEGG" id="bcir:C2I06_14830"/>
<comment type="caution">
    <text evidence="1">The sequence shown here is derived from an EMBL/GenBank/DDBJ whole genome shotgun (WGS) entry which is preliminary data.</text>
</comment>
<protein>
    <submittedName>
        <fullName evidence="1">Uncharacterized protein</fullName>
    </submittedName>
</protein>
<dbReference type="RefSeq" id="WP_095329795.1">
    <property type="nucleotide sequence ID" value="NZ_CP026031.1"/>
</dbReference>
<evidence type="ECO:0000313" key="1">
    <source>
        <dbReference type="EMBL" id="PAD83745.1"/>
    </source>
</evidence>